<keyword evidence="2" id="KW-1185">Reference proteome</keyword>
<reference evidence="1 2" key="1">
    <citation type="journal article" date="2019" name="Sci. Rep.">
        <title>Orb-weaving spider Araneus ventricosus genome elucidates the spidroin gene catalogue.</title>
        <authorList>
            <person name="Kono N."/>
            <person name="Nakamura H."/>
            <person name="Ohtoshi R."/>
            <person name="Moran D.A.P."/>
            <person name="Shinohara A."/>
            <person name="Yoshida Y."/>
            <person name="Fujiwara M."/>
            <person name="Mori M."/>
            <person name="Tomita M."/>
            <person name="Arakawa K."/>
        </authorList>
    </citation>
    <scope>NUCLEOTIDE SEQUENCE [LARGE SCALE GENOMIC DNA]</scope>
</reference>
<evidence type="ECO:0000313" key="1">
    <source>
        <dbReference type="EMBL" id="GBO36470.1"/>
    </source>
</evidence>
<comment type="caution">
    <text evidence="1">The sequence shown here is derived from an EMBL/GenBank/DDBJ whole genome shotgun (WGS) entry which is preliminary data.</text>
</comment>
<evidence type="ECO:0008006" key="3">
    <source>
        <dbReference type="Google" id="ProtNLM"/>
    </source>
</evidence>
<proteinExistence type="predicted"/>
<organism evidence="1 2">
    <name type="scientific">Araneus ventricosus</name>
    <name type="common">Orbweaver spider</name>
    <name type="synonym">Epeira ventricosa</name>
    <dbReference type="NCBI Taxonomy" id="182803"/>
    <lineage>
        <taxon>Eukaryota</taxon>
        <taxon>Metazoa</taxon>
        <taxon>Ecdysozoa</taxon>
        <taxon>Arthropoda</taxon>
        <taxon>Chelicerata</taxon>
        <taxon>Arachnida</taxon>
        <taxon>Araneae</taxon>
        <taxon>Araneomorphae</taxon>
        <taxon>Entelegynae</taxon>
        <taxon>Araneoidea</taxon>
        <taxon>Araneidae</taxon>
        <taxon>Araneus</taxon>
    </lineage>
</organism>
<dbReference type="Proteomes" id="UP000499080">
    <property type="component" value="Unassembled WGS sequence"/>
</dbReference>
<gene>
    <name evidence="1" type="ORF">AVEN_263047_1</name>
</gene>
<accession>A0A4Y2WJC4</accession>
<dbReference type="OrthoDB" id="5077812at2759"/>
<name>A0A4Y2WJC4_ARAVE</name>
<dbReference type="AlphaFoldDB" id="A0A4Y2WJC4"/>
<dbReference type="EMBL" id="BGPR01060653">
    <property type="protein sequence ID" value="GBO36470.1"/>
    <property type="molecule type" value="Genomic_DNA"/>
</dbReference>
<protein>
    <recommendedName>
        <fullName evidence="3">RNase H type-1 domain-containing protein</fullName>
    </recommendedName>
</protein>
<evidence type="ECO:0000313" key="2">
    <source>
        <dbReference type="Proteomes" id="UP000499080"/>
    </source>
</evidence>
<sequence>MNNRALHRRQTPHVFYRCFQREMITCCSYCAFGNGVEVFEWKGKLENFRTMFQAELMGLKEAIIRASQGNVINKIWNDRLSSVKLDYHTTHQLARDIQSLLTQN</sequence>